<name>A0A853CQ53_9MICO</name>
<feature type="domain" description="DUF1206" evidence="2">
    <location>
        <begin position="44"/>
        <end position="109"/>
    </location>
</feature>
<keyword evidence="1" id="KW-0812">Transmembrane</keyword>
<evidence type="ECO:0000313" key="4">
    <source>
        <dbReference type="Proteomes" id="UP000578352"/>
    </source>
</evidence>
<keyword evidence="1" id="KW-0472">Membrane</keyword>
<sequence>MATAHGLSDAAAEGKARVSDGKAQVRKAARTAGDSKLLEIPARVGFAASGLVQLLLGGLAVQLGAAHVGEADQTGALDEVAKIPGGFIVLWVSAIGLFALALWLLTEAVLVRAGSAGDRWLRRGQHLSKAVAYAVLGLTALAFAQGHPSHASATTRQASAGLLATPGGQLLLGALGLVTCAVGGYFLVKGVRRRFRSDIDVPSGAAGHGIVVLGVVGYVAKGVVVALAGVAFILAAIRAQAATATGLAGGLAALQQLPLGGEIVVVLGLGLIASGIYNVARAWLARF</sequence>
<feature type="transmembrane region" description="Helical" evidence="1">
    <location>
        <begin position="257"/>
        <end position="280"/>
    </location>
</feature>
<accession>A0A853CQ53</accession>
<feature type="transmembrane region" description="Helical" evidence="1">
    <location>
        <begin position="44"/>
        <end position="68"/>
    </location>
</feature>
<dbReference type="RefSeq" id="WP_179604808.1">
    <property type="nucleotide sequence ID" value="NZ_BAABEH010000001.1"/>
</dbReference>
<keyword evidence="1" id="KW-1133">Transmembrane helix</keyword>
<comment type="caution">
    <text evidence="3">The sequence shown here is derived from an EMBL/GenBank/DDBJ whole genome shotgun (WGS) entry which is preliminary data.</text>
</comment>
<reference evidence="3 4" key="1">
    <citation type="submission" date="2020-07" db="EMBL/GenBank/DDBJ databases">
        <title>Sequencing the genomes of 1000 actinobacteria strains.</title>
        <authorList>
            <person name="Klenk H.-P."/>
        </authorList>
    </citation>
    <scope>NUCLEOTIDE SEQUENCE [LARGE SCALE GENOMIC DNA]</scope>
    <source>
        <strain evidence="3 4">DSM 15165</strain>
    </source>
</reference>
<evidence type="ECO:0000259" key="2">
    <source>
        <dbReference type="Pfam" id="PF06724"/>
    </source>
</evidence>
<feature type="transmembrane region" description="Helical" evidence="1">
    <location>
        <begin position="130"/>
        <end position="147"/>
    </location>
</feature>
<organism evidence="3 4">
    <name type="scientific">Leifsonia shinshuensis</name>
    <dbReference type="NCBI Taxonomy" id="150026"/>
    <lineage>
        <taxon>Bacteria</taxon>
        <taxon>Bacillati</taxon>
        <taxon>Actinomycetota</taxon>
        <taxon>Actinomycetes</taxon>
        <taxon>Micrococcales</taxon>
        <taxon>Microbacteriaceae</taxon>
        <taxon>Leifsonia</taxon>
    </lineage>
</organism>
<dbReference type="Pfam" id="PF06724">
    <property type="entry name" value="DUF1206"/>
    <property type="match status" value="3"/>
</dbReference>
<feature type="domain" description="DUF1206" evidence="2">
    <location>
        <begin position="216"/>
        <end position="284"/>
    </location>
</feature>
<dbReference type="EMBL" id="JACCFL010000001">
    <property type="protein sequence ID" value="NYJ22797.1"/>
    <property type="molecule type" value="Genomic_DNA"/>
</dbReference>
<feature type="domain" description="DUF1206" evidence="2">
    <location>
        <begin position="127"/>
        <end position="193"/>
    </location>
</feature>
<proteinExistence type="predicted"/>
<protein>
    <recommendedName>
        <fullName evidence="2">DUF1206 domain-containing protein</fullName>
    </recommendedName>
</protein>
<feature type="transmembrane region" description="Helical" evidence="1">
    <location>
        <begin position="167"/>
        <end position="188"/>
    </location>
</feature>
<evidence type="ECO:0000313" key="3">
    <source>
        <dbReference type="EMBL" id="NYJ22797.1"/>
    </source>
</evidence>
<gene>
    <name evidence="3" type="ORF">HNR13_001084</name>
</gene>
<feature type="transmembrane region" description="Helical" evidence="1">
    <location>
        <begin position="209"/>
        <end position="237"/>
    </location>
</feature>
<evidence type="ECO:0000256" key="1">
    <source>
        <dbReference type="SAM" id="Phobius"/>
    </source>
</evidence>
<dbReference type="InterPro" id="IPR009597">
    <property type="entry name" value="DUF1206"/>
</dbReference>
<dbReference type="AlphaFoldDB" id="A0A853CQ53"/>
<feature type="transmembrane region" description="Helical" evidence="1">
    <location>
        <begin position="88"/>
        <end position="110"/>
    </location>
</feature>
<dbReference type="Proteomes" id="UP000578352">
    <property type="component" value="Unassembled WGS sequence"/>
</dbReference>